<name>A0ABV0V9S4_9TELE</name>
<evidence type="ECO:0000256" key="1">
    <source>
        <dbReference type="SAM" id="MobiDB-lite"/>
    </source>
</evidence>
<proteinExistence type="predicted"/>
<feature type="region of interest" description="Disordered" evidence="1">
    <location>
        <begin position="22"/>
        <end position="42"/>
    </location>
</feature>
<evidence type="ECO:0000313" key="2">
    <source>
        <dbReference type="EMBL" id="MEQ2253512.1"/>
    </source>
</evidence>
<protein>
    <submittedName>
        <fullName evidence="2">Uncharacterized protein</fullName>
    </submittedName>
</protein>
<keyword evidence="3" id="KW-1185">Reference proteome</keyword>
<comment type="caution">
    <text evidence="2">The sequence shown here is derived from an EMBL/GenBank/DDBJ whole genome shotgun (WGS) entry which is preliminary data.</text>
</comment>
<reference evidence="2 3" key="1">
    <citation type="submission" date="2021-06" db="EMBL/GenBank/DDBJ databases">
        <authorList>
            <person name="Palmer J.M."/>
        </authorList>
    </citation>
    <scope>NUCLEOTIDE SEQUENCE [LARGE SCALE GENOMIC DNA]</scope>
    <source>
        <strain evidence="3">if_2019</strain>
        <tissue evidence="2">Muscle</tissue>
    </source>
</reference>
<organism evidence="2 3">
    <name type="scientific">Ilyodon furcidens</name>
    <name type="common">goldbreast splitfin</name>
    <dbReference type="NCBI Taxonomy" id="33524"/>
    <lineage>
        <taxon>Eukaryota</taxon>
        <taxon>Metazoa</taxon>
        <taxon>Chordata</taxon>
        <taxon>Craniata</taxon>
        <taxon>Vertebrata</taxon>
        <taxon>Euteleostomi</taxon>
        <taxon>Actinopterygii</taxon>
        <taxon>Neopterygii</taxon>
        <taxon>Teleostei</taxon>
        <taxon>Neoteleostei</taxon>
        <taxon>Acanthomorphata</taxon>
        <taxon>Ovalentaria</taxon>
        <taxon>Atherinomorphae</taxon>
        <taxon>Cyprinodontiformes</taxon>
        <taxon>Goodeidae</taxon>
        <taxon>Ilyodon</taxon>
    </lineage>
</organism>
<dbReference type="Proteomes" id="UP001482620">
    <property type="component" value="Unassembled WGS sequence"/>
</dbReference>
<accession>A0ABV0V9S4</accession>
<dbReference type="EMBL" id="JAHRIQ010098168">
    <property type="protein sequence ID" value="MEQ2253512.1"/>
    <property type="molecule type" value="Genomic_DNA"/>
</dbReference>
<evidence type="ECO:0000313" key="3">
    <source>
        <dbReference type="Proteomes" id="UP001482620"/>
    </source>
</evidence>
<gene>
    <name evidence="2" type="ORF">ILYODFUR_032936</name>
</gene>
<sequence length="185" mass="20467">MPEPPQLAPLNVEEHLLYSEPLPDGRAAHPISKGVPGNPTEETHFSRLYPGSHSFGRDPKFMAIDEGRNVDRPVQISLHHNGPAQCPLELASRTTSSAKRRDEIHWSPNQTPSGPWLSLEILSIKVMNSTGDKGQACQSPTCTGIRSDLVLAMQTKLLLRLYRDQMAPKKGPPIPYSWSTPHRAP</sequence>